<feature type="transmembrane region" description="Helical" evidence="7">
    <location>
        <begin position="34"/>
        <end position="53"/>
    </location>
</feature>
<feature type="domain" description="Major facilitator superfamily (MFS) profile" evidence="8">
    <location>
        <begin position="1"/>
        <end position="81"/>
    </location>
</feature>
<feature type="region of interest" description="Disordered" evidence="6">
    <location>
        <begin position="95"/>
        <end position="119"/>
    </location>
</feature>
<keyword evidence="10" id="KW-1185">Reference proteome</keyword>
<dbReference type="Pfam" id="PF00083">
    <property type="entry name" value="Sugar_tr"/>
    <property type="match status" value="1"/>
</dbReference>
<gene>
    <name evidence="9" type="ORF">KDAU_07260</name>
</gene>
<dbReference type="PANTHER" id="PTHR48020:SF12">
    <property type="entry name" value="PROTON MYO-INOSITOL COTRANSPORTER"/>
    <property type="match status" value="1"/>
</dbReference>
<dbReference type="AlphaFoldDB" id="A0A401Z951"/>
<evidence type="ECO:0000256" key="5">
    <source>
        <dbReference type="ARBA" id="ARBA00023136"/>
    </source>
</evidence>
<keyword evidence="5 7" id="KW-0472">Membrane</keyword>
<dbReference type="PROSITE" id="PS50850">
    <property type="entry name" value="MFS"/>
    <property type="match status" value="1"/>
</dbReference>
<proteinExistence type="predicted"/>
<name>A0A401Z951_9CHLR</name>
<comment type="subcellular location">
    <subcellularLocation>
        <location evidence="1">Cell membrane</location>
        <topology evidence="1">Multi-pass membrane protein</topology>
    </subcellularLocation>
</comment>
<evidence type="ECO:0000256" key="7">
    <source>
        <dbReference type="SAM" id="Phobius"/>
    </source>
</evidence>
<comment type="caution">
    <text evidence="9">The sequence shown here is derived from an EMBL/GenBank/DDBJ whole genome shotgun (WGS) entry which is preliminary data.</text>
</comment>
<dbReference type="InterPro" id="IPR050814">
    <property type="entry name" value="Myo-inositol_Transporter"/>
</dbReference>
<dbReference type="GO" id="GO:0022857">
    <property type="term" value="F:transmembrane transporter activity"/>
    <property type="evidence" value="ECO:0007669"/>
    <property type="project" value="InterPro"/>
</dbReference>
<evidence type="ECO:0000313" key="10">
    <source>
        <dbReference type="Proteomes" id="UP000287224"/>
    </source>
</evidence>
<reference evidence="10" key="1">
    <citation type="submission" date="2018-12" db="EMBL/GenBank/DDBJ databases">
        <title>Tengunoibacter tsumagoiensis gen. nov., sp. nov., Dictyobacter kobayashii sp. nov., D. alpinus sp. nov., and D. joshuensis sp. nov. and description of Dictyobacteraceae fam. nov. within the order Ktedonobacterales isolated from Tengu-no-mugimeshi.</title>
        <authorList>
            <person name="Wang C.M."/>
            <person name="Zheng Y."/>
            <person name="Sakai Y."/>
            <person name="Toyoda A."/>
            <person name="Minakuchi Y."/>
            <person name="Abe K."/>
            <person name="Yokota A."/>
            <person name="Yabe S."/>
        </authorList>
    </citation>
    <scope>NUCLEOTIDE SEQUENCE [LARGE SCALE GENOMIC DNA]</scope>
    <source>
        <strain evidence="10">S-27</strain>
    </source>
</reference>
<feature type="transmembrane region" description="Helical" evidence="7">
    <location>
        <begin position="59"/>
        <end position="77"/>
    </location>
</feature>
<dbReference type="PANTHER" id="PTHR48020">
    <property type="entry name" value="PROTON MYO-INOSITOL COTRANSPORTER"/>
    <property type="match status" value="1"/>
</dbReference>
<dbReference type="SUPFAM" id="SSF103473">
    <property type="entry name" value="MFS general substrate transporter"/>
    <property type="match status" value="1"/>
</dbReference>
<dbReference type="Proteomes" id="UP000287224">
    <property type="component" value="Unassembled WGS sequence"/>
</dbReference>
<evidence type="ECO:0000256" key="4">
    <source>
        <dbReference type="ARBA" id="ARBA00022989"/>
    </source>
</evidence>
<evidence type="ECO:0000256" key="2">
    <source>
        <dbReference type="ARBA" id="ARBA00022448"/>
    </source>
</evidence>
<dbReference type="Gene3D" id="1.20.1250.20">
    <property type="entry name" value="MFS general substrate transporter like domains"/>
    <property type="match status" value="1"/>
</dbReference>
<dbReference type="InterPro" id="IPR005828">
    <property type="entry name" value="MFS_sugar_transport-like"/>
</dbReference>
<evidence type="ECO:0000313" key="9">
    <source>
        <dbReference type="EMBL" id="GCE03397.1"/>
    </source>
</evidence>
<keyword evidence="2" id="KW-0813">Transport</keyword>
<sequence>MAFAISLGPVYWVMSSEIFPNRLRGTATSFCTSANWAANLLISVTFLSLVGFIGQAFTLWLYAVFAIITFLFCWFLAPETKGKRLEQIDDYRKNGRKWPEEDQQGKPSQKHGNSKHSAA</sequence>
<keyword evidence="4 7" id="KW-1133">Transmembrane helix</keyword>
<protein>
    <recommendedName>
        <fullName evidence="8">Major facilitator superfamily (MFS) profile domain-containing protein</fullName>
    </recommendedName>
</protein>
<dbReference type="InterPro" id="IPR020846">
    <property type="entry name" value="MFS_dom"/>
</dbReference>
<dbReference type="InterPro" id="IPR036259">
    <property type="entry name" value="MFS_trans_sf"/>
</dbReference>
<dbReference type="GO" id="GO:0005886">
    <property type="term" value="C:plasma membrane"/>
    <property type="evidence" value="ECO:0007669"/>
    <property type="project" value="UniProtKB-SubCell"/>
</dbReference>
<feature type="compositionally biased region" description="Basic and acidic residues" evidence="6">
    <location>
        <begin position="95"/>
        <end position="104"/>
    </location>
</feature>
<evidence type="ECO:0000256" key="1">
    <source>
        <dbReference type="ARBA" id="ARBA00004651"/>
    </source>
</evidence>
<evidence type="ECO:0000256" key="6">
    <source>
        <dbReference type="SAM" id="MobiDB-lite"/>
    </source>
</evidence>
<evidence type="ECO:0000259" key="8">
    <source>
        <dbReference type="PROSITE" id="PS50850"/>
    </source>
</evidence>
<dbReference type="EMBL" id="BIFQ01000001">
    <property type="protein sequence ID" value="GCE03397.1"/>
    <property type="molecule type" value="Genomic_DNA"/>
</dbReference>
<accession>A0A401Z951</accession>
<feature type="compositionally biased region" description="Basic residues" evidence="6">
    <location>
        <begin position="108"/>
        <end position="119"/>
    </location>
</feature>
<evidence type="ECO:0000256" key="3">
    <source>
        <dbReference type="ARBA" id="ARBA00022692"/>
    </source>
</evidence>
<keyword evidence="3 7" id="KW-0812">Transmembrane</keyword>
<organism evidence="9 10">
    <name type="scientific">Dictyobacter aurantiacus</name>
    <dbReference type="NCBI Taxonomy" id="1936993"/>
    <lineage>
        <taxon>Bacteria</taxon>
        <taxon>Bacillati</taxon>
        <taxon>Chloroflexota</taxon>
        <taxon>Ktedonobacteria</taxon>
        <taxon>Ktedonobacterales</taxon>
        <taxon>Dictyobacteraceae</taxon>
        <taxon>Dictyobacter</taxon>
    </lineage>
</organism>